<name>A0A0V1G641_TRIPS</name>
<dbReference type="AlphaFoldDB" id="A0A0V1G641"/>
<sequence length="94" mass="11090">MKRCEWEIGLRQHPFRYFTRLLTTGQLVRTCFQMQNIRFHASTVQHSCSDLAMISTVVHSIKRIEKINTDGSCYPLRRIVRHRRGSFAKLLIKA</sequence>
<accession>A0A0V1G641</accession>
<organism evidence="1 2">
    <name type="scientific">Trichinella pseudospiralis</name>
    <name type="common">Parasitic roundworm</name>
    <dbReference type="NCBI Taxonomy" id="6337"/>
    <lineage>
        <taxon>Eukaryota</taxon>
        <taxon>Metazoa</taxon>
        <taxon>Ecdysozoa</taxon>
        <taxon>Nematoda</taxon>
        <taxon>Enoplea</taxon>
        <taxon>Dorylaimia</taxon>
        <taxon>Trichinellida</taxon>
        <taxon>Trichinellidae</taxon>
        <taxon>Trichinella</taxon>
    </lineage>
</organism>
<proteinExistence type="predicted"/>
<evidence type="ECO:0000313" key="2">
    <source>
        <dbReference type="Proteomes" id="UP000054995"/>
    </source>
</evidence>
<reference evidence="1 2" key="1">
    <citation type="submission" date="2015-01" db="EMBL/GenBank/DDBJ databases">
        <title>Evolution of Trichinella species and genotypes.</title>
        <authorList>
            <person name="Korhonen P.K."/>
            <person name="Edoardo P."/>
            <person name="Giuseppe L.R."/>
            <person name="Gasser R.B."/>
        </authorList>
    </citation>
    <scope>NUCLEOTIDE SEQUENCE [LARGE SCALE GENOMIC DNA]</scope>
    <source>
        <strain evidence="1">ISS470</strain>
    </source>
</reference>
<comment type="caution">
    <text evidence="1">The sequence shown here is derived from an EMBL/GenBank/DDBJ whole genome shotgun (WGS) entry which is preliminary data.</text>
</comment>
<protein>
    <submittedName>
        <fullName evidence="1">Uncharacterized protein</fullName>
    </submittedName>
</protein>
<keyword evidence="2" id="KW-1185">Reference proteome</keyword>
<gene>
    <name evidence="1" type="ORF">T4D_14235</name>
</gene>
<dbReference type="OrthoDB" id="10364766at2759"/>
<evidence type="ECO:0000313" key="1">
    <source>
        <dbReference type="EMBL" id="KRY93782.1"/>
    </source>
</evidence>
<dbReference type="EMBL" id="JYDT01000001">
    <property type="protein sequence ID" value="KRY93782.1"/>
    <property type="molecule type" value="Genomic_DNA"/>
</dbReference>
<dbReference type="Proteomes" id="UP000054995">
    <property type="component" value="Unassembled WGS sequence"/>
</dbReference>